<dbReference type="Pfam" id="PF01327">
    <property type="entry name" value="Pep_deformylase"/>
    <property type="match status" value="1"/>
</dbReference>
<dbReference type="HAMAP" id="MF_00163">
    <property type="entry name" value="Pep_deformylase"/>
    <property type="match status" value="1"/>
</dbReference>
<dbReference type="CDD" id="cd00487">
    <property type="entry name" value="Pep_deformylase"/>
    <property type="match status" value="1"/>
</dbReference>
<dbReference type="EMBL" id="FXTB01000006">
    <property type="protein sequence ID" value="SMO74580.1"/>
    <property type="molecule type" value="Genomic_DNA"/>
</dbReference>
<dbReference type="RefSeq" id="WP_142533836.1">
    <property type="nucleotide sequence ID" value="NZ_FXTB01000006.1"/>
</dbReference>
<dbReference type="PRINTS" id="PR01576">
    <property type="entry name" value="PDEFORMYLASE"/>
</dbReference>
<dbReference type="PIRSF" id="PIRSF004749">
    <property type="entry name" value="Pep_def"/>
    <property type="match status" value="1"/>
</dbReference>
<name>A0A521DUS6_SACCC</name>
<comment type="cofactor">
    <cofactor evidence="4">
        <name>Fe(2+)</name>
        <dbReference type="ChEBI" id="CHEBI:29033"/>
    </cofactor>
    <text evidence="4">Binds 1 Fe(2+) ion.</text>
</comment>
<dbReference type="AlphaFoldDB" id="A0A521DUS6"/>
<dbReference type="NCBIfam" id="NF001159">
    <property type="entry name" value="PRK00150.1-3"/>
    <property type="match status" value="1"/>
</dbReference>
<feature type="binding site" evidence="4">
    <location>
        <position position="144"/>
    </location>
    <ligand>
        <name>Fe cation</name>
        <dbReference type="ChEBI" id="CHEBI:24875"/>
    </ligand>
</feature>
<sequence>MALPVVVYGHPVLRKMSDEIDENYEGLEQLIEAMWETMYDSDGIGLAAPQIGKNIRLIVIDGDPLSDEFPELEGFKRVLINPIITEHGEDQCIESEGCLSLPGIREEVKRPKKITVEYENENFELVEEELDGFAARVVQHEYDHVEGKLFIDHLSPLKKRLLKGKLNAISKGKVDVRYRIKTA</sequence>
<evidence type="ECO:0000313" key="5">
    <source>
        <dbReference type="EMBL" id="SMO74580.1"/>
    </source>
</evidence>
<keyword evidence="4" id="KW-0648">Protein biosynthesis</keyword>
<keyword evidence="2 4" id="KW-0479">Metal-binding</keyword>
<evidence type="ECO:0000256" key="1">
    <source>
        <dbReference type="ARBA" id="ARBA00010759"/>
    </source>
</evidence>
<proteinExistence type="inferred from homology"/>
<keyword evidence="3 4" id="KW-0378">Hydrolase</keyword>
<comment type="similarity">
    <text evidence="1 4">Belongs to the polypeptide deformylase family.</text>
</comment>
<gene>
    <name evidence="4" type="primary">def</name>
    <name evidence="5" type="ORF">SAMN06265379_106129</name>
</gene>
<dbReference type="InterPro" id="IPR023635">
    <property type="entry name" value="Peptide_deformylase"/>
</dbReference>
<feature type="binding site" evidence="4">
    <location>
        <position position="140"/>
    </location>
    <ligand>
        <name>Fe cation</name>
        <dbReference type="ChEBI" id="CHEBI:24875"/>
    </ligand>
</feature>
<comment type="function">
    <text evidence="4">Removes the formyl group from the N-terminal Met of newly synthesized proteins. Requires at least a dipeptide for an efficient rate of reaction. N-terminal L-methionine is a prerequisite for activity but the enzyme has broad specificity at other positions.</text>
</comment>
<dbReference type="PANTHER" id="PTHR10458:SF22">
    <property type="entry name" value="PEPTIDE DEFORMYLASE"/>
    <property type="match status" value="1"/>
</dbReference>
<evidence type="ECO:0000256" key="3">
    <source>
        <dbReference type="ARBA" id="ARBA00022801"/>
    </source>
</evidence>
<keyword evidence="4" id="KW-0408">Iron</keyword>
<dbReference type="GO" id="GO:0042586">
    <property type="term" value="F:peptide deformylase activity"/>
    <property type="evidence" value="ECO:0007669"/>
    <property type="project" value="UniProtKB-UniRule"/>
</dbReference>
<keyword evidence="6" id="KW-1185">Reference proteome</keyword>
<evidence type="ECO:0000256" key="2">
    <source>
        <dbReference type="ARBA" id="ARBA00022723"/>
    </source>
</evidence>
<protein>
    <recommendedName>
        <fullName evidence="4">Peptide deformylase</fullName>
        <shortName evidence="4">PDF</shortName>
        <ecNumber evidence="4">3.5.1.88</ecNumber>
    </recommendedName>
    <alternativeName>
        <fullName evidence="4">Polypeptide deformylase</fullName>
    </alternativeName>
</protein>
<dbReference type="SUPFAM" id="SSF56420">
    <property type="entry name" value="Peptide deformylase"/>
    <property type="match status" value="1"/>
</dbReference>
<dbReference type="Gene3D" id="3.90.45.10">
    <property type="entry name" value="Peptide deformylase"/>
    <property type="match status" value="1"/>
</dbReference>
<dbReference type="InterPro" id="IPR036821">
    <property type="entry name" value="Peptide_deformylase_sf"/>
</dbReference>
<evidence type="ECO:0000313" key="6">
    <source>
        <dbReference type="Proteomes" id="UP000319040"/>
    </source>
</evidence>
<organism evidence="5 6">
    <name type="scientific">Saccharicrinis carchari</name>
    <dbReference type="NCBI Taxonomy" id="1168039"/>
    <lineage>
        <taxon>Bacteria</taxon>
        <taxon>Pseudomonadati</taxon>
        <taxon>Bacteroidota</taxon>
        <taxon>Bacteroidia</taxon>
        <taxon>Marinilabiliales</taxon>
        <taxon>Marinilabiliaceae</taxon>
        <taxon>Saccharicrinis</taxon>
    </lineage>
</organism>
<accession>A0A521DUS6</accession>
<feature type="active site" evidence="4">
    <location>
        <position position="141"/>
    </location>
</feature>
<dbReference type="GO" id="GO:0006412">
    <property type="term" value="P:translation"/>
    <property type="evidence" value="ECO:0007669"/>
    <property type="project" value="UniProtKB-UniRule"/>
</dbReference>
<dbReference type="OrthoDB" id="9784988at2"/>
<dbReference type="Proteomes" id="UP000319040">
    <property type="component" value="Unassembled WGS sequence"/>
</dbReference>
<reference evidence="5 6" key="1">
    <citation type="submission" date="2017-05" db="EMBL/GenBank/DDBJ databases">
        <authorList>
            <person name="Varghese N."/>
            <person name="Submissions S."/>
        </authorList>
    </citation>
    <scope>NUCLEOTIDE SEQUENCE [LARGE SCALE GENOMIC DNA]</scope>
    <source>
        <strain evidence="5 6">DSM 27040</strain>
    </source>
</reference>
<comment type="catalytic activity">
    <reaction evidence="4">
        <text>N-terminal N-formyl-L-methionyl-[peptide] + H2O = N-terminal L-methionyl-[peptide] + formate</text>
        <dbReference type="Rhea" id="RHEA:24420"/>
        <dbReference type="Rhea" id="RHEA-COMP:10639"/>
        <dbReference type="Rhea" id="RHEA-COMP:10640"/>
        <dbReference type="ChEBI" id="CHEBI:15377"/>
        <dbReference type="ChEBI" id="CHEBI:15740"/>
        <dbReference type="ChEBI" id="CHEBI:49298"/>
        <dbReference type="ChEBI" id="CHEBI:64731"/>
        <dbReference type="EC" id="3.5.1.88"/>
    </reaction>
</comment>
<dbReference type="EC" id="3.5.1.88" evidence="4"/>
<feature type="binding site" evidence="4">
    <location>
        <position position="98"/>
    </location>
    <ligand>
        <name>Fe cation</name>
        <dbReference type="ChEBI" id="CHEBI:24875"/>
    </ligand>
</feature>
<dbReference type="NCBIfam" id="TIGR00079">
    <property type="entry name" value="pept_deformyl"/>
    <property type="match status" value="1"/>
</dbReference>
<evidence type="ECO:0000256" key="4">
    <source>
        <dbReference type="HAMAP-Rule" id="MF_00163"/>
    </source>
</evidence>
<dbReference type="GO" id="GO:0046872">
    <property type="term" value="F:metal ion binding"/>
    <property type="evidence" value="ECO:0007669"/>
    <property type="project" value="UniProtKB-KW"/>
</dbReference>
<dbReference type="PANTHER" id="PTHR10458">
    <property type="entry name" value="PEPTIDE DEFORMYLASE"/>
    <property type="match status" value="1"/>
</dbReference>